<dbReference type="GO" id="GO:0008270">
    <property type="term" value="F:zinc ion binding"/>
    <property type="evidence" value="ECO:0007669"/>
    <property type="project" value="InterPro"/>
</dbReference>
<dbReference type="SMART" id="SM00066">
    <property type="entry name" value="GAL4"/>
    <property type="match status" value="1"/>
</dbReference>
<dbReference type="Gene3D" id="4.10.240.10">
    <property type="entry name" value="Zn(2)-C6 fungal-type DNA-binding domain"/>
    <property type="match status" value="1"/>
</dbReference>
<organism evidence="10 11">
    <name type="scientific">Zymoseptoria tritici ST99CH_1A5</name>
    <dbReference type="NCBI Taxonomy" id="1276529"/>
    <lineage>
        <taxon>Eukaryota</taxon>
        <taxon>Fungi</taxon>
        <taxon>Dikarya</taxon>
        <taxon>Ascomycota</taxon>
        <taxon>Pezizomycotina</taxon>
        <taxon>Dothideomycetes</taxon>
        <taxon>Dothideomycetidae</taxon>
        <taxon>Mycosphaerellales</taxon>
        <taxon>Mycosphaerellaceae</taxon>
        <taxon>Zymoseptoria</taxon>
    </lineage>
</organism>
<dbReference type="Pfam" id="PF00172">
    <property type="entry name" value="Zn_clus"/>
    <property type="match status" value="1"/>
</dbReference>
<dbReference type="GO" id="GO:0003677">
    <property type="term" value="F:DNA binding"/>
    <property type="evidence" value="ECO:0007669"/>
    <property type="project" value="UniProtKB-KW"/>
</dbReference>
<evidence type="ECO:0000256" key="1">
    <source>
        <dbReference type="ARBA" id="ARBA00004123"/>
    </source>
</evidence>
<dbReference type="InterPro" id="IPR051615">
    <property type="entry name" value="Transcr_Regulatory_Elem"/>
</dbReference>
<evidence type="ECO:0000313" key="10">
    <source>
        <dbReference type="EMBL" id="SMY25312.1"/>
    </source>
</evidence>
<accession>A0A1Y6LLH6</accession>
<keyword evidence="2" id="KW-0479">Metal-binding</keyword>
<keyword evidence="4" id="KW-0805">Transcription regulation</keyword>
<dbReference type="PROSITE" id="PS00463">
    <property type="entry name" value="ZN2_CY6_FUNGAL_1"/>
    <property type="match status" value="1"/>
</dbReference>
<dbReference type="InterPro" id="IPR001138">
    <property type="entry name" value="Zn2Cys6_DnaBD"/>
</dbReference>
<dbReference type="PROSITE" id="PS50048">
    <property type="entry name" value="ZN2_CY6_FUNGAL_2"/>
    <property type="match status" value="1"/>
</dbReference>
<evidence type="ECO:0000256" key="3">
    <source>
        <dbReference type="ARBA" id="ARBA00022833"/>
    </source>
</evidence>
<evidence type="ECO:0000256" key="6">
    <source>
        <dbReference type="ARBA" id="ARBA00023163"/>
    </source>
</evidence>
<dbReference type="InterPro" id="IPR036864">
    <property type="entry name" value="Zn2-C6_fun-type_DNA-bd_sf"/>
</dbReference>
<feature type="region of interest" description="Disordered" evidence="8">
    <location>
        <begin position="135"/>
        <end position="156"/>
    </location>
</feature>
<dbReference type="GO" id="GO:0005634">
    <property type="term" value="C:nucleus"/>
    <property type="evidence" value="ECO:0007669"/>
    <property type="project" value="UniProtKB-SubCell"/>
</dbReference>
<keyword evidence="5" id="KW-0238">DNA-binding</keyword>
<feature type="region of interest" description="Disordered" evidence="8">
    <location>
        <begin position="234"/>
        <end position="274"/>
    </location>
</feature>
<evidence type="ECO:0000256" key="8">
    <source>
        <dbReference type="SAM" id="MobiDB-lite"/>
    </source>
</evidence>
<feature type="compositionally biased region" description="Polar residues" evidence="8">
    <location>
        <begin position="234"/>
        <end position="243"/>
    </location>
</feature>
<dbReference type="PANTHER" id="PTHR31313">
    <property type="entry name" value="TY1 ENHANCER ACTIVATOR"/>
    <property type="match status" value="1"/>
</dbReference>
<keyword evidence="6" id="KW-0804">Transcription</keyword>
<dbReference type="CDD" id="cd00067">
    <property type="entry name" value="GAL4"/>
    <property type="match status" value="1"/>
</dbReference>
<sequence>MPTSTPEKGRRSRITAACAVCRARRQKCSGEKPTCDQCRLHNEECWWSDQKKRGPAKDYLRSLQDRLQETERLLLSLLPQVSNEQLVATLHNDTGHGPSHQAWATSLSGPEYWSKHPLNRPDTIREWQRHRTDGFVKSDHPGPHLPYPSQKLEQTPELPHMPHASPPILNGQAAPIARMIVDDPRQYQAVSQHPYGENGDWRQAQHGSSALSQRRYSEETRDACEALFSISNPARSVSKQIDPQITEMRPPTRQEETPTSEKQLPAQFPKHLFW</sequence>
<feature type="domain" description="Zn(2)-C6 fungal-type" evidence="9">
    <location>
        <begin position="17"/>
        <end position="47"/>
    </location>
</feature>
<evidence type="ECO:0000256" key="7">
    <source>
        <dbReference type="ARBA" id="ARBA00023242"/>
    </source>
</evidence>
<dbReference type="PANTHER" id="PTHR31313:SF81">
    <property type="entry name" value="TY1 ENHANCER ACTIVATOR"/>
    <property type="match status" value="1"/>
</dbReference>
<dbReference type="GO" id="GO:0000981">
    <property type="term" value="F:DNA-binding transcription factor activity, RNA polymerase II-specific"/>
    <property type="evidence" value="ECO:0007669"/>
    <property type="project" value="InterPro"/>
</dbReference>
<keyword evidence="3" id="KW-0862">Zinc</keyword>
<evidence type="ECO:0000313" key="11">
    <source>
        <dbReference type="Proteomes" id="UP000215453"/>
    </source>
</evidence>
<feature type="region of interest" description="Disordered" evidence="8">
    <location>
        <begin position="191"/>
        <end position="212"/>
    </location>
</feature>
<evidence type="ECO:0000256" key="4">
    <source>
        <dbReference type="ARBA" id="ARBA00023015"/>
    </source>
</evidence>
<gene>
    <name evidence="10" type="ORF">ZT1A5_G6754</name>
</gene>
<evidence type="ECO:0000256" key="5">
    <source>
        <dbReference type="ARBA" id="ARBA00023125"/>
    </source>
</evidence>
<name>A0A1Y6LLH6_ZYMTR</name>
<evidence type="ECO:0000259" key="9">
    <source>
        <dbReference type="PROSITE" id="PS50048"/>
    </source>
</evidence>
<proteinExistence type="predicted"/>
<dbReference type="AlphaFoldDB" id="A0A1Y6LLH6"/>
<protein>
    <recommendedName>
        <fullName evidence="9">Zn(2)-C6 fungal-type domain-containing protein</fullName>
    </recommendedName>
</protein>
<evidence type="ECO:0000256" key="2">
    <source>
        <dbReference type="ARBA" id="ARBA00022723"/>
    </source>
</evidence>
<dbReference type="SUPFAM" id="SSF57701">
    <property type="entry name" value="Zn2/Cys6 DNA-binding domain"/>
    <property type="match status" value="1"/>
</dbReference>
<dbReference type="Proteomes" id="UP000215453">
    <property type="component" value="Chromosome 6"/>
</dbReference>
<dbReference type="EMBL" id="LT882681">
    <property type="protein sequence ID" value="SMY25312.1"/>
    <property type="molecule type" value="Genomic_DNA"/>
</dbReference>
<reference evidence="10 11" key="1">
    <citation type="submission" date="2016-10" db="EMBL/GenBank/DDBJ databases">
        <authorList>
            <person name="Varghese N."/>
        </authorList>
    </citation>
    <scope>NUCLEOTIDE SEQUENCE [LARGE SCALE GENOMIC DNA]</scope>
</reference>
<keyword evidence="7" id="KW-0539">Nucleus</keyword>
<comment type="subcellular location">
    <subcellularLocation>
        <location evidence="1">Nucleus</location>
    </subcellularLocation>
</comment>